<dbReference type="OrthoDB" id="1550679at2"/>
<comment type="catalytic activity">
    <reaction evidence="4">
        <text>uridine(13) in tRNA = pseudouridine(13) in tRNA</text>
        <dbReference type="Rhea" id="RHEA:42540"/>
        <dbReference type="Rhea" id="RHEA-COMP:10105"/>
        <dbReference type="Rhea" id="RHEA-COMP:10106"/>
        <dbReference type="ChEBI" id="CHEBI:65314"/>
        <dbReference type="ChEBI" id="CHEBI:65315"/>
        <dbReference type="EC" id="5.4.99.27"/>
    </reaction>
</comment>
<evidence type="ECO:0000256" key="2">
    <source>
        <dbReference type="ARBA" id="ARBA00022694"/>
    </source>
</evidence>
<evidence type="ECO:0000259" key="5">
    <source>
        <dbReference type="PROSITE" id="PS50984"/>
    </source>
</evidence>
<keyword evidence="7" id="KW-1185">Reference proteome</keyword>
<dbReference type="RefSeq" id="WP_015046364.1">
    <property type="nucleotide sequence ID" value="NC_018868.3"/>
</dbReference>
<comment type="function">
    <text evidence="4">Responsible for synthesis of pseudouridine from uracil-13 in transfer RNAs.</text>
</comment>
<dbReference type="PROSITE" id="PS01268">
    <property type="entry name" value="UPF0024"/>
    <property type="match status" value="1"/>
</dbReference>
<comment type="similarity">
    <text evidence="1 4">Belongs to the pseudouridine synthase TruD family.</text>
</comment>
<dbReference type="Gene3D" id="3.30.2350.20">
    <property type="entry name" value="TruD, catalytic domain"/>
    <property type="match status" value="2"/>
</dbReference>
<dbReference type="AlphaFoldDB" id="K4KGS8"/>
<dbReference type="HAMAP" id="MF_01082">
    <property type="entry name" value="TruD"/>
    <property type="match status" value="1"/>
</dbReference>
<dbReference type="EC" id="5.4.99.27" evidence="4"/>
<accession>K4KGS8</accession>
<dbReference type="PANTHER" id="PTHR47811">
    <property type="entry name" value="TRNA PSEUDOURIDINE SYNTHASE D"/>
    <property type="match status" value="1"/>
</dbReference>
<dbReference type="STRING" id="1117647.M5M_04920"/>
<keyword evidence="3 4" id="KW-0413">Isomerase</keyword>
<gene>
    <name evidence="4" type="primary">truD</name>
    <name evidence="6" type="ordered locus">M5M_04920</name>
</gene>
<evidence type="ECO:0000313" key="7">
    <source>
        <dbReference type="Proteomes" id="UP000000466"/>
    </source>
</evidence>
<dbReference type="InterPro" id="IPR042214">
    <property type="entry name" value="TruD_catalytic"/>
</dbReference>
<dbReference type="HOGENOM" id="CLU_005281_4_0_6"/>
<dbReference type="GO" id="GO:0160150">
    <property type="term" value="F:tRNA pseudouridine(13) synthase activity"/>
    <property type="evidence" value="ECO:0007669"/>
    <property type="project" value="UniProtKB-EC"/>
</dbReference>
<dbReference type="Pfam" id="PF01142">
    <property type="entry name" value="TruD"/>
    <property type="match status" value="1"/>
</dbReference>
<dbReference type="CDD" id="cd02575">
    <property type="entry name" value="PseudoU_synth_EcTruD"/>
    <property type="match status" value="1"/>
</dbReference>
<dbReference type="Proteomes" id="UP000000466">
    <property type="component" value="Chromosome"/>
</dbReference>
<keyword evidence="2 4" id="KW-0819">tRNA processing</keyword>
<dbReference type="InterPro" id="IPR020103">
    <property type="entry name" value="PsdUridine_synth_cat_dom_sf"/>
</dbReference>
<evidence type="ECO:0000256" key="1">
    <source>
        <dbReference type="ARBA" id="ARBA00007953"/>
    </source>
</evidence>
<evidence type="ECO:0000313" key="6">
    <source>
        <dbReference type="EMBL" id="AFU98191.1"/>
    </source>
</evidence>
<dbReference type="InterPro" id="IPR011760">
    <property type="entry name" value="PsdUridine_synth_TruD_insert"/>
</dbReference>
<dbReference type="GO" id="GO:0031119">
    <property type="term" value="P:tRNA pseudouridine synthesis"/>
    <property type="evidence" value="ECO:0007669"/>
    <property type="project" value="UniProtKB-UniRule"/>
</dbReference>
<dbReference type="GO" id="GO:0003723">
    <property type="term" value="F:RNA binding"/>
    <property type="evidence" value="ECO:0007669"/>
    <property type="project" value="InterPro"/>
</dbReference>
<dbReference type="PANTHER" id="PTHR47811:SF1">
    <property type="entry name" value="TRNA PSEUDOURIDINE SYNTHASE D"/>
    <property type="match status" value="1"/>
</dbReference>
<organism evidence="6 7">
    <name type="scientific">Simiduia agarivorans (strain DSM 21679 / JCM 13881 / BCRC 17597 / SA1)</name>
    <dbReference type="NCBI Taxonomy" id="1117647"/>
    <lineage>
        <taxon>Bacteria</taxon>
        <taxon>Pseudomonadati</taxon>
        <taxon>Pseudomonadota</taxon>
        <taxon>Gammaproteobacteria</taxon>
        <taxon>Cellvibrionales</taxon>
        <taxon>Cellvibrionaceae</taxon>
        <taxon>Simiduia</taxon>
    </lineage>
</organism>
<feature type="domain" description="TRUD" evidence="5">
    <location>
        <begin position="156"/>
        <end position="319"/>
    </location>
</feature>
<evidence type="ECO:0000256" key="3">
    <source>
        <dbReference type="ARBA" id="ARBA00023235"/>
    </source>
</evidence>
<dbReference type="InterPro" id="IPR050170">
    <property type="entry name" value="TruD_pseudoU_synthase"/>
</dbReference>
<reference evidence="6 7" key="1">
    <citation type="journal article" date="2013" name="Genome Announc.">
        <title>Complete genome sequence of Simiduia agarivorans SA1(T), a marine bacterium able to degrade a variety of polysaccharides.</title>
        <authorList>
            <person name="Lin S.Y."/>
            <person name="Shieh W.Y."/>
            <person name="Chen J.S."/>
            <person name="Tang S.L."/>
        </authorList>
    </citation>
    <scope>NUCLEOTIDE SEQUENCE [LARGE SCALE GENOMIC DNA]</scope>
    <source>
        <strain evidence="7">DSM 21679 / JCM 13881 / BCRC 17597 / SA1</strain>
    </source>
</reference>
<dbReference type="KEGG" id="saga:M5M_04920"/>
<dbReference type="PROSITE" id="PS50984">
    <property type="entry name" value="TRUD"/>
    <property type="match status" value="1"/>
</dbReference>
<dbReference type="InterPro" id="IPR020119">
    <property type="entry name" value="PsdUridine_synth_TruD_CS"/>
</dbReference>
<dbReference type="GO" id="GO:0005829">
    <property type="term" value="C:cytosol"/>
    <property type="evidence" value="ECO:0007669"/>
    <property type="project" value="TreeGrafter"/>
</dbReference>
<name>K4KGS8_SIMAS</name>
<dbReference type="eggNOG" id="COG0585">
    <property type="taxonomic scope" value="Bacteria"/>
</dbReference>
<dbReference type="InterPro" id="IPR001656">
    <property type="entry name" value="PsdUridine_synth_TruD"/>
</dbReference>
<evidence type="ECO:0000256" key="4">
    <source>
        <dbReference type="HAMAP-Rule" id="MF_01082"/>
    </source>
</evidence>
<sequence length="319" mass="36103">MNFSLDFPFAYGRPAAVAGFRQACEDFVVVEQLGLEPAGQGEHWLVEILKRDDNTPWVAKQLARLCGVSPRDVGYCGMKDRRAVTRQWFSVYLPKGDAPDWAALNSDTIHWLQSVRHTRKLRRGEHAGNTFEIRLRDCASHRQDIEQRLSQIARLGVPNYFGEQRFGRDADNLQRVETVLAKRGRKNTQEAMVLSAARSWLFNQVLAARVQAGNWCDFLPGETELTGPLWGRGRNPAPESVCALEMQALAPWQTWLQGLEHAGLSQERRALILQPRDLQWHWDGDDLLLQFGLPPGQFATALLRELAQLKTPDLDIGSV</sequence>
<dbReference type="EMBL" id="CP003746">
    <property type="protein sequence ID" value="AFU98191.1"/>
    <property type="molecule type" value="Genomic_DNA"/>
</dbReference>
<protein>
    <recommendedName>
        <fullName evidence="4">tRNA pseudouridine synthase D</fullName>
        <ecNumber evidence="4">5.4.99.27</ecNumber>
    </recommendedName>
    <alternativeName>
        <fullName evidence="4">tRNA pseudouridine(13) synthase</fullName>
    </alternativeName>
    <alternativeName>
        <fullName evidence="4">tRNA pseudouridylate synthase D</fullName>
    </alternativeName>
    <alternativeName>
        <fullName evidence="4">tRNA-uridine isomerase D</fullName>
    </alternativeName>
</protein>
<proteinExistence type="inferred from homology"/>
<feature type="active site" description="Nucleophile" evidence="4">
    <location>
        <position position="80"/>
    </location>
</feature>
<dbReference type="SUPFAM" id="SSF55120">
    <property type="entry name" value="Pseudouridine synthase"/>
    <property type="match status" value="1"/>
</dbReference>